<comment type="caution">
    <text evidence="2">The sequence shown here is derived from an EMBL/GenBank/DDBJ whole genome shotgun (WGS) entry which is preliminary data.</text>
</comment>
<proteinExistence type="predicted"/>
<feature type="compositionally biased region" description="Gly residues" evidence="1">
    <location>
        <begin position="724"/>
        <end position="735"/>
    </location>
</feature>
<feature type="compositionally biased region" description="Basic and acidic residues" evidence="1">
    <location>
        <begin position="931"/>
        <end position="945"/>
    </location>
</feature>
<dbReference type="SUPFAM" id="SSF51445">
    <property type="entry name" value="(Trans)glycosidases"/>
    <property type="match status" value="1"/>
</dbReference>
<dbReference type="GO" id="GO:0050295">
    <property type="term" value="F:steryl-beta-glucosidase activity"/>
    <property type="evidence" value="ECO:0007669"/>
    <property type="project" value="TreeGrafter"/>
</dbReference>
<keyword evidence="3" id="KW-1185">Reference proteome</keyword>
<feature type="region of interest" description="Disordered" evidence="1">
    <location>
        <begin position="1061"/>
        <end position="1146"/>
    </location>
</feature>
<dbReference type="InterPro" id="IPR017853">
    <property type="entry name" value="GH"/>
</dbReference>
<feature type="region of interest" description="Disordered" evidence="1">
    <location>
        <begin position="717"/>
        <end position="828"/>
    </location>
</feature>
<name>A0A1R1PL88_ZANCU</name>
<evidence type="ECO:0000313" key="3">
    <source>
        <dbReference type="Proteomes" id="UP000188320"/>
    </source>
</evidence>
<feature type="compositionally biased region" description="Low complexity" evidence="1">
    <location>
        <begin position="1074"/>
        <end position="1099"/>
    </location>
</feature>
<dbReference type="PANTHER" id="PTHR31308:SF5">
    <property type="entry name" value="ERGOSTERYL-BETA-GLUCOSIDASE"/>
    <property type="match status" value="1"/>
</dbReference>
<dbReference type="Gene3D" id="3.20.20.80">
    <property type="entry name" value="Glycosidases"/>
    <property type="match status" value="2"/>
</dbReference>
<sequence>MLQTEALPGTLIKLDEYTLQTATEITDGQALATTTTTEPMTTTMVAGTATTAALKDAVPESFGTSKVQEGADDPANTTRVIESSPENSKIAIFEFTKGESKYIVDKFKKIANSRNEAQDLSDIQGLGISNRDFIDFKGRKVYIRGINVGGHCKLPYSPKEDKNEYENGVFVGDGGFGRASHELNGFYDHRSVSFIMHNEGLKCIIDPHQDMWSRYCGGSGAPGWTLEVAGLEMRNFKDTGAALVHCEARTEEESAPKMMWVTNATKLATSTMFTVFFGGKIFAPKAKIDGPNTVPPTFEGGELGGNVAYAPHWYDLYSLFNKKFEGKISYNVLELQNSINIIKHVYFGKKGAVSNYTKQLDLVRRRGLIHVGETPTIIGECGIPMDINGRAAYKTDDYKYQIIMMDSLMKAMENTCLGFTLWNYNPFNDNDFGDYWNGEDFSVASRSSIRHGEGLDKYDKNKVIGMRNRPKKMGRLNKNYQRDLITLNNGGRVLEAIIRPYITRMRQCIELNKTKFRYKKKRFTFRVTVSNRECRKLQMYNSNGMEHGMGFGFGNSDIANGNRNGVNGGSGDNNAGTALAKSGSWMYSLVPTRKSLKEGSVELGRSMFSGNLKYLNRIGRRGFNSVINIYTGGSGTGGGENERSNRYSDSITINSDGSSDRASSHNTETRTDYCRSLISNSSGDEVSTRDGGSQWRFRLPSLDFSLKTPERIREKVMRISGSSGSSGGSSDGGGDLEPNSTSQLILAKTENRRDLVDGKPRGTLEYQDGDAGNGGNQDNNSSGSDSDRDIPEDDEHGIVVGGESDDNYNEEQAGNVDDDRGEKKGGKMRYINTRITNKIIEKSSDGVKKLSMKSKSMYRPIELGRLYFSGTGGDNDKKKADTFDGALKDTRPNALGLTNDNKPPQLYSLPSPSMSSSTPALHNVRSADLNDSEKHNSDFPNEKARNNSGTRGKRSERKRGAAVENKIMGFVNEHIGSYSLAIYVPHYHYGNSPLQIVVRTKEGPKLNYSYCYVPQLQSLFLKFSPLATNVKSLINVTIKKKNKFSRNHKMFSTFDKQEFLKSESGNGGNGGNTGSSVSSTTINNSPTTPTTPINDIPNILPMDIGAGGNESTTKNDHTASTPPNNSSNGSFTGGKNNENEKQSPSGTTVLNKKLMMFQIGKSFYYHPDITNSNLAGNNSNNRMNTKDNGGVSTTSNEIVVRNEHTFKPSSQPGLNKPDTKNGNNADKSTQDTKNGEQNCTGEDQNVRNNNGNAQTEKKDDKAGGNEQNLDGCGLVSSFIF</sequence>
<organism evidence="2 3">
    <name type="scientific">Zancudomyces culisetae</name>
    <name type="common">Gut fungus</name>
    <name type="synonym">Smittium culisetae</name>
    <dbReference type="NCBI Taxonomy" id="1213189"/>
    <lineage>
        <taxon>Eukaryota</taxon>
        <taxon>Fungi</taxon>
        <taxon>Fungi incertae sedis</taxon>
        <taxon>Zoopagomycota</taxon>
        <taxon>Kickxellomycotina</taxon>
        <taxon>Harpellomycetes</taxon>
        <taxon>Harpellales</taxon>
        <taxon>Legeriomycetaceae</taxon>
        <taxon>Zancudomyces</taxon>
    </lineage>
</organism>
<keyword evidence="2" id="KW-0378">Hydrolase</keyword>
<feature type="compositionally biased region" description="Low complexity" evidence="1">
    <location>
        <begin position="903"/>
        <end position="921"/>
    </location>
</feature>
<feature type="compositionally biased region" description="Basic and acidic residues" evidence="1">
    <location>
        <begin position="749"/>
        <end position="762"/>
    </location>
</feature>
<dbReference type="GO" id="GO:1904462">
    <property type="term" value="P:ergosteryl 3-beta-D-glucoside catabolic process"/>
    <property type="evidence" value="ECO:0007669"/>
    <property type="project" value="TreeGrafter"/>
</dbReference>
<dbReference type="EMBL" id="LSSK01000834">
    <property type="protein sequence ID" value="OMH81741.1"/>
    <property type="molecule type" value="Genomic_DNA"/>
</dbReference>
<evidence type="ECO:0000256" key="1">
    <source>
        <dbReference type="SAM" id="MobiDB-lite"/>
    </source>
</evidence>
<dbReference type="InterPro" id="IPR052066">
    <property type="entry name" value="Glycosphingolipid_Hydrolases"/>
</dbReference>
<feature type="compositionally biased region" description="Basic and acidic residues" evidence="1">
    <location>
        <begin position="874"/>
        <end position="891"/>
    </location>
</feature>
<feature type="compositionally biased region" description="Polar residues" evidence="1">
    <location>
        <begin position="1118"/>
        <end position="1146"/>
    </location>
</feature>
<accession>A0A1R1PL88</accession>
<feature type="region of interest" description="Disordered" evidence="1">
    <location>
        <begin position="1172"/>
        <end position="1193"/>
    </location>
</feature>
<feature type="region of interest" description="Disordered" evidence="1">
    <location>
        <begin position="632"/>
        <end position="670"/>
    </location>
</feature>
<gene>
    <name evidence="2" type="ORF">AX774_g4795</name>
</gene>
<feature type="region of interest" description="Disordered" evidence="1">
    <location>
        <begin position="870"/>
        <end position="960"/>
    </location>
</feature>
<feature type="compositionally biased region" description="Polar residues" evidence="1">
    <location>
        <begin position="1235"/>
        <end position="1254"/>
    </location>
</feature>
<protein>
    <submittedName>
        <fullName evidence="2">Putative glycosyl hydrolase</fullName>
    </submittedName>
</protein>
<dbReference type="Proteomes" id="UP000188320">
    <property type="component" value="Unassembled WGS sequence"/>
</dbReference>
<dbReference type="PANTHER" id="PTHR31308">
    <property type="match status" value="1"/>
</dbReference>
<dbReference type="OrthoDB" id="9971853at2759"/>
<dbReference type="AlphaFoldDB" id="A0A1R1PL88"/>
<reference evidence="3" key="1">
    <citation type="submission" date="2017-01" db="EMBL/GenBank/DDBJ databases">
        <authorList>
            <person name="Wang Y."/>
            <person name="White M."/>
            <person name="Kvist S."/>
            <person name="Moncalvo J.-M."/>
        </authorList>
    </citation>
    <scope>NUCLEOTIDE SEQUENCE [LARGE SCALE GENOMIC DNA]</scope>
    <source>
        <strain evidence="3">COL-18-3</strain>
    </source>
</reference>
<evidence type="ECO:0000313" key="2">
    <source>
        <dbReference type="EMBL" id="OMH81741.1"/>
    </source>
</evidence>
<feature type="compositionally biased region" description="Polar residues" evidence="1">
    <location>
        <begin position="647"/>
        <end position="657"/>
    </location>
</feature>
<feature type="compositionally biased region" description="Basic and acidic residues" evidence="1">
    <location>
        <begin position="658"/>
        <end position="670"/>
    </location>
</feature>
<feature type="compositionally biased region" description="Low complexity" evidence="1">
    <location>
        <begin position="1172"/>
        <end position="1183"/>
    </location>
</feature>
<feature type="region of interest" description="Disordered" evidence="1">
    <location>
        <begin position="1206"/>
        <end position="1270"/>
    </location>
</feature>